<dbReference type="Proteomes" id="UP000594454">
    <property type="component" value="Chromosome 4"/>
</dbReference>
<feature type="transmembrane region" description="Helical" evidence="13">
    <location>
        <begin position="192"/>
        <end position="212"/>
    </location>
</feature>
<evidence type="ECO:0000256" key="10">
    <source>
        <dbReference type="ARBA" id="ARBA00037764"/>
    </source>
</evidence>
<evidence type="ECO:0000313" key="15">
    <source>
        <dbReference type="Proteomes" id="UP000594454"/>
    </source>
</evidence>
<evidence type="ECO:0000256" key="9">
    <source>
        <dbReference type="ARBA" id="ARBA00023224"/>
    </source>
</evidence>
<dbReference type="PANTHER" id="PTHR21137:SF37">
    <property type="entry name" value="ODORANT RECEPTOR 46A, ISOFORM B-RELATED"/>
    <property type="match status" value="1"/>
</dbReference>
<gene>
    <name evidence="14" type="ORF">HERILL_LOCUS9550</name>
</gene>
<dbReference type="InterPro" id="IPR004117">
    <property type="entry name" value="7tm6_olfct_rcpt"/>
</dbReference>
<comment type="subcellular location">
    <subcellularLocation>
        <location evidence="1 13">Cell membrane</location>
        <topology evidence="1 13">Multi-pass membrane protein</topology>
    </subcellularLocation>
</comment>
<evidence type="ECO:0000256" key="4">
    <source>
        <dbReference type="ARBA" id="ARBA00022692"/>
    </source>
</evidence>
<reference evidence="14 15" key="1">
    <citation type="submission" date="2020-11" db="EMBL/GenBank/DDBJ databases">
        <authorList>
            <person name="Wallbank WR R."/>
            <person name="Pardo Diaz C."/>
            <person name="Kozak K."/>
            <person name="Martin S."/>
            <person name="Jiggins C."/>
            <person name="Moest M."/>
            <person name="Warren A I."/>
            <person name="Generalovic N T."/>
            <person name="Byers J.R.P. K."/>
            <person name="Montejo-Kovacevich G."/>
            <person name="Yen C E."/>
        </authorList>
    </citation>
    <scope>NUCLEOTIDE SEQUENCE [LARGE SCALE GENOMIC DNA]</scope>
</reference>
<evidence type="ECO:0000256" key="13">
    <source>
        <dbReference type="RuleBase" id="RU351113"/>
    </source>
</evidence>
<dbReference type="GO" id="GO:0005886">
    <property type="term" value="C:plasma membrane"/>
    <property type="evidence" value="ECO:0007669"/>
    <property type="project" value="UniProtKB-SubCell"/>
</dbReference>
<keyword evidence="5 13" id="KW-0552">Olfaction</keyword>
<keyword evidence="15" id="KW-1185">Reference proteome</keyword>
<evidence type="ECO:0000256" key="2">
    <source>
        <dbReference type="ARBA" id="ARBA00022475"/>
    </source>
</evidence>
<sequence>MQQTSDLLGVHMSVFKFLGMWRTEDKRRDLWSYVRAFFFIVCLASLTTVSMFAASFHHTELTDIIISPLYTGNAVLTVTKALNFCLKTKKIEDFLSQVDKIPFFTEAGEKDTKVSTVRKIQLLPKILGFSFTFLVFIVLLTPVILGKMTTSRTLPTWYPFEWEGKLGLCFVLFTYELCAGFTFVILDVVVDTFMACLLLIIGGQLESLGYRFKNLPADNAIMWRIKFKEYVKDYNSIYKLSREFENLFSGMIFIQALFSCLLICLSAFALGLATDTGTFMRFVAFIFTMLYEVFLMCYAGDYLTEKSEKLLFDLYSSSWPDVPQDCRKMVLILSLKFGDPIVIKFGFIQHLLLQTFTKIVDAAYKLYALLQQVPE</sequence>
<keyword evidence="8 13" id="KW-0675">Receptor</keyword>
<dbReference type="GO" id="GO:0007165">
    <property type="term" value="P:signal transduction"/>
    <property type="evidence" value="ECO:0007669"/>
    <property type="project" value="UniProtKB-KW"/>
</dbReference>
<proteinExistence type="inferred from homology"/>
<accession>A0A7R8YVG1</accession>
<comment type="subunit">
    <text evidence="12">Interacts with Orco. Complexes exist early in the endomembrane system in olfactory sensory neurons (OSNs), coupling these complexes to the conserved ciliary trafficking pathway.</text>
</comment>
<evidence type="ECO:0000256" key="11">
    <source>
        <dbReference type="ARBA" id="ARBA00037946"/>
    </source>
</evidence>
<evidence type="ECO:0000256" key="12">
    <source>
        <dbReference type="ARBA" id="ARBA00038679"/>
    </source>
</evidence>
<evidence type="ECO:0000313" key="14">
    <source>
        <dbReference type="EMBL" id="CAD7086807.1"/>
    </source>
</evidence>
<dbReference type="AlphaFoldDB" id="A0A7R8YVG1"/>
<keyword evidence="6 13" id="KW-1133">Transmembrane helix</keyword>
<evidence type="ECO:0000256" key="7">
    <source>
        <dbReference type="ARBA" id="ARBA00023136"/>
    </source>
</evidence>
<feature type="transmembrane region" description="Helical" evidence="13">
    <location>
        <begin position="247"/>
        <end position="273"/>
    </location>
</feature>
<dbReference type="Pfam" id="PF02949">
    <property type="entry name" value="7tm_6"/>
    <property type="match status" value="1"/>
</dbReference>
<comment type="caution">
    <text evidence="13">Lacks conserved residue(s) required for the propagation of feature annotation.</text>
</comment>
<evidence type="ECO:0000256" key="6">
    <source>
        <dbReference type="ARBA" id="ARBA00022989"/>
    </source>
</evidence>
<feature type="transmembrane region" description="Helical" evidence="13">
    <location>
        <begin position="166"/>
        <end position="186"/>
    </location>
</feature>
<dbReference type="EMBL" id="LR899012">
    <property type="protein sequence ID" value="CAD7086807.1"/>
    <property type="molecule type" value="Genomic_DNA"/>
</dbReference>
<keyword evidence="2" id="KW-1003">Cell membrane</keyword>
<comment type="function">
    <text evidence="10">Odorant receptor which mediates acceptance or avoidance behavior, depending on its substrates. The odorant receptor repertoire encodes a large collection of odor stimuli that vary widely in identity, intensity, and duration. May form a complex with Orco to form odorant-sensing units, providing sensitive and prolonged odorant signaling and calcium permeability.</text>
</comment>
<dbReference type="OMA" id="QILYYCW"/>
<dbReference type="OrthoDB" id="5846619at2759"/>
<evidence type="ECO:0000256" key="8">
    <source>
        <dbReference type="ARBA" id="ARBA00023170"/>
    </source>
</evidence>
<feature type="transmembrane region" description="Helical" evidence="13">
    <location>
        <begin position="30"/>
        <end position="53"/>
    </location>
</feature>
<evidence type="ECO:0000256" key="3">
    <source>
        <dbReference type="ARBA" id="ARBA00022606"/>
    </source>
</evidence>
<name>A0A7R8YVG1_HERIL</name>
<evidence type="ECO:0000256" key="1">
    <source>
        <dbReference type="ARBA" id="ARBA00004651"/>
    </source>
</evidence>
<feature type="transmembrane region" description="Helical" evidence="13">
    <location>
        <begin position="126"/>
        <end position="145"/>
    </location>
</feature>
<feature type="transmembrane region" description="Helical" evidence="13">
    <location>
        <begin position="279"/>
        <end position="299"/>
    </location>
</feature>
<keyword evidence="3 13" id="KW-0716">Sensory transduction</keyword>
<evidence type="ECO:0000256" key="5">
    <source>
        <dbReference type="ARBA" id="ARBA00022725"/>
    </source>
</evidence>
<keyword evidence="9 13" id="KW-0807">Transducer</keyword>
<keyword evidence="7 13" id="KW-0472">Membrane</keyword>
<dbReference type="PANTHER" id="PTHR21137">
    <property type="entry name" value="ODORANT RECEPTOR"/>
    <property type="match status" value="1"/>
</dbReference>
<keyword evidence="4 13" id="KW-0812">Transmembrane</keyword>
<dbReference type="InParanoid" id="A0A7R8YVG1"/>
<organism evidence="14 15">
    <name type="scientific">Hermetia illucens</name>
    <name type="common">Black soldier fly</name>
    <dbReference type="NCBI Taxonomy" id="343691"/>
    <lineage>
        <taxon>Eukaryota</taxon>
        <taxon>Metazoa</taxon>
        <taxon>Ecdysozoa</taxon>
        <taxon>Arthropoda</taxon>
        <taxon>Hexapoda</taxon>
        <taxon>Insecta</taxon>
        <taxon>Pterygota</taxon>
        <taxon>Neoptera</taxon>
        <taxon>Endopterygota</taxon>
        <taxon>Diptera</taxon>
        <taxon>Brachycera</taxon>
        <taxon>Stratiomyomorpha</taxon>
        <taxon>Stratiomyidae</taxon>
        <taxon>Hermetiinae</taxon>
        <taxon>Hermetia</taxon>
    </lineage>
</organism>
<comment type="similarity">
    <text evidence="11">Belongs to the insect chemoreceptor superfamily. Heteromeric odorant receptor channel (TC 1.A.69) family. Or2a subfamily.</text>
</comment>
<protein>
    <recommendedName>
        <fullName evidence="13">Odorant receptor</fullName>
    </recommendedName>
</protein>
<dbReference type="GO" id="GO:0004984">
    <property type="term" value="F:olfactory receptor activity"/>
    <property type="evidence" value="ECO:0007669"/>
    <property type="project" value="InterPro"/>
</dbReference>
<dbReference type="GO" id="GO:0005549">
    <property type="term" value="F:odorant binding"/>
    <property type="evidence" value="ECO:0007669"/>
    <property type="project" value="InterPro"/>
</dbReference>